<reference evidence="1" key="2">
    <citation type="journal article" date="2022" name="Nat. Microbiol.">
        <title>A closed Candidatus Odinarchaeum chromosome exposes Asgard archaeal viruses.</title>
        <authorList>
            <person name="Tamarit D."/>
            <person name="Caceres E.F."/>
            <person name="Krupovic M."/>
            <person name="Nijland R."/>
            <person name="Eme L."/>
            <person name="Robinson N.P."/>
            <person name="Ettema T.J.G."/>
        </authorList>
    </citation>
    <scope>NUCLEOTIDE SEQUENCE</scope>
    <source>
        <strain evidence="1">LCB_4</strain>
    </source>
</reference>
<evidence type="ECO:0000313" key="2">
    <source>
        <dbReference type="Proteomes" id="UP000186851"/>
    </source>
</evidence>
<dbReference type="AlphaFoldDB" id="A0AAF0D2T0"/>
<organism evidence="1 2">
    <name type="scientific">Odinarchaeota yellowstonii (strain LCB_4)</name>
    <dbReference type="NCBI Taxonomy" id="1841599"/>
    <lineage>
        <taxon>Archaea</taxon>
        <taxon>Promethearchaeati</taxon>
        <taxon>Candidatus Odinarchaeota</taxon>
        <taxon>Candidatus Odinarchaeia</taxon>
        <taxon>Candidatus Odinarchaeales</taxon>
        <taxon>Candidatus Odinarchaeaceae</taxon>
        <taxon>Candidatus Odinarchaeum</taxon>
    </lineage>
</organism>
<sequence>MVNESERIKRKAEKDSKRTFIEKIIRYIPIYNGYKTKEIRRETDKILRENIYMKLKGALDKLKDVKDRVVEANLQELWPLFQKLIYNFETITQRVLYSDYGYSGFFSVIKINEPELERMYNFDSSLLDDAVVIGEVVKELCDASYDLNASKIKSMIKRVEDAVSQFEEKFAKREEYMNGFIE</sequence>
<name>A0AAF0D2T0_ODILC</name>
<evidence type="ECO:0000313" key="1">
    <source>
        <dbReference type="EMBL" id="WEU40620.1"/>
    </source>
</evidence>
<dbReference type="EMBL" id="CP091871">
    <property type="protein sequence ID" value="WEU40620.1"/>
    <property type="molecule type" value="Genomic_DNA"/>
</dbReference>
<dbReference type="KEGG" id="oyw:OdinLCB4_001430"/>
<gene>
    <name evidence="1" type="ORF">OdinLCB4_001430</name>
</gene>
<proteinExistence type="predicted"/>
<reference evidence="1" key="1">
    <citation type="journal article" date="2017" name="Nature">
        <title>Asgard archaea illuminate the origin of eukaryotic cellular complexity.</title>
        <authorList>
            <person name="Zaremba-Niedzwiedzka K."/>
            <person name="Caceres E.F."/>
            <person name="Saw J.H."/>
            <person name="Backstrom D."/>
            <person name="Juzokaite L."/>
            <person name="Vancaester E."/>
            <person name="Seitz K.W."/>
            <person name="Anantharaman K."/>
            <person name="Starnawski P."/>
            <person name="Kjeldsen K.U."/>
            <person name="Scott M.B."/>
            <person name="Nunoura T."/>
            <person name="Banfield J.F."/>
            <person name="Schramm A."/>
            <person name="Baker B.J."/>
            <person name="Spang A."/>
            <person name="Ettema T.J.G."/>
        </authorList>
    </citation>
    <scope>NUCLEOTIDE SEQUENCE</scope>
    <source>
        <strain evidence="1">LCB_4</strain>
    </source>
</reference>
<protein>
    <submittedName>
        <fullName evidence="1">Uncharacterized protein</fullName>
    </submittedName>
</protein>
<dbReference type="Proteomes" id="UP000186851">
    <property type="component" value="Chromosome"/>
</dbReference>
<accession>A0AAF0D2T0</accession>